<reference evidence="4" key="1">
    <citation type="journal article" date="2020" name="mSystems">
        <title>Genome- and Community-Level Interaction Insights into Carbon Utilization and Element Cycling Functions of Hydrothermarchaeota in Hydrothermal Sediment.</title>
        <authorList>
            <person name="Zhou Z."/>
            <person name="Liu Y."/>
            <person name="Xu W."/>
            <person name="Pan J."/>
            <person name="Luo Z.H."/>
            <person name="Li M."/>
        </authorList>
    </citation>
    <scope>NUCLEOTIDE SEQUENCE [LARGE SCALE GENOMIC DNA]</scope>
    <source>
        <strain evidence="4">SpSt-697</strain>
    </source>
</reference>
<protein>
    <submittedName>
        <fullName evidence="4">V-type ATP synthase subunit D</fullName>
    </submittedName>
</protein>
<evidence type="ECO:0000256" key="3">
    <source>
        <dbReference type="ARBA" id="ARBA00023065"/>
    </source>
</evidence>
<evidence type="ECO:0000256" key="2">
    <source>
        <dbReference type="ARBA" id="ARBA00022448"/>
    </source>
</evidence>
<dbReference type="EMBL" id="DTDR01000129">
    <property type="protein sequence ID" value="HGK63986.1"/>
    <property type="molecule type" value="Genomic_DNA"/>
</dbReference>
<sequence length="201" mass="24196">MLIPTNATRQELLRLKRREQIALRGHKLLKDRQEQLLRILFSYIDEVKKLRREVYEETKETLKYLNSSLFLEKPLFLENLIINQFFNVEIKEEIVSLLNIKARLYDFNILVKEKILPFYQTSSLFDIALEKLNSLIKKLGRLAALLKIIALLSYEIEKTRRRVNALEYRVIPQMKSAIRYISLRLQEYERENIVRIMRIKK</sequence>
<evidence type="ECO:0000256" key="1">
    <source>
        <dbReference type="ARBA" id="ARBA00005850"/>
    </source>
</evidence>
<comment type="caution">
    <text evidence="4">The sequence shown here is derived from an EMBL/GenBank/DDBJ whole genome shotgun (WGS) entry which is preliminary data.</text>
</comment>
<dbReference type="Pfam" id="PF01813">
    <property type="entry name" value="ATP-synt_D"/>
    <property type="match status" value="1"/>
</dbReference>
<comment type="similarity">
    <text evidence="1">Belongs to the V-ATPase D subunit family.</text>
</comment>
<evidence type="ECO:0000313" key="4">
    <source>
        <dbReference type="EMBL" id="HGK63986.1"/>
    </source>
</evidence>
<dbReference type="Gene3D" id="1.10.287.3240">
    <property type="match status" value="1"/>
</dbReference>
<proteinExistence type="inferred from homology"/>
<gene>
    <name evidence="4" type="ORF">ENU74_05300</name>
</gene>
<dbReference type="AlphaFoldDB" id="A0A7V3ZVK0"/>
<name>A0A7V3ZVK0_UNCW3</name>
<accession>A0A7V3ZVK0</accession>
<keyword evidence="3" id="KW-0406">Ion transport</keyword>
<dbReference type="InterPro" id="IPR002699">
    <property type="entry name" value="V_ATPase_D"/>
</dbReference>
<dbReference type="NCBIfam" id="TIGR00309">
    <property type="entry name" value="V_ATPase_subD"/>
    <property type="match status" value="1"/>
</dbReference>
<dbReference type="PANTHER" id="PTHR11671">
    <property type="entry name" value="V-TYPE ATP SYNTHASE SUBUNIT D"/>
    <property type="match status" value="1"/>
</dbReference>
<organism evidence="4">
    <name type="scientific">candidate division WOR-3 bacterium</name>
    <dbReference type="NCBI Taxonomy" id="2052148"/>
    <lineage>
        <taxon>Bacteria</taxon>
        <taxon>Bacteria division WOR-3</taxon>
    </lineage>
</organism>
<keyword evidence="2" id="KW-0813">Transport</keyword>
<dbReference type="GO" id="GO:0046961">
    <property type="term" value="F:proton-transporting ATPase activity, rotational mechanism"/>
    <property type="evidence" value="ECO:0007669"/>
    <property type="project" value="InterPro"/>
</dbReference>